<evidence type="ECO:0000313" key="2">
    <source>
        <dbReference type="EMBL" id="CCA72216.1"/>
    </source>
</evidence>
<name>G4TLM5_SERID</name>
<reference evidence="2 3" key="1">
    <citation type="journal article" date="2011" name="PLoS Pathog.">
        <title>Endophytic Life Strategies Decoded by Genome and Transcriptome Analyses of the Mutualistic Root Symbiont Piriformospora indica.</title>
        <authorList>
            <person name="Zuccaro A."/>
            <person name="Lahrmann U."/>
            <person name="Guldener U."/>
            <person name="Langen G."/>
            <person name="Pfiffi S."/>
            <person name="Biedenkopf D."/>
            <person name="Wong P."/>
            <person name="Samans B."/>
            <person name="Grimm C."/>
            <person name="Basiewicz M."/>
            <person name="Murat C."/>
            <person name="Martin F."/>
            <person name="Kogel K.H."/>
        </authorList>
    </citation>
    <scope>NUCLEOTIDE SEQUENCE [LARGE SCALE GENOMIC DNA]</scope>
    <source>
        <strain evidence="2 3">DSM 11827</strain>
    </source>
</reference>
<evidence type="ECO:0008006" key="4">
    <source>
        <dbReference type="Google" id="ProtNLM"/>
    </source>
</evidence>
<dbReference type="InParanoid" id="G4TLM5"/>
<organism evidence="2 3">
    <name type="scientific">Serendipita indica (strain DSM 11827)</name>
    <name type="common">Root endophyte fungus</name>
    <name type="synonym">Piriformospora indica</name>
    <dbReference type="NCBI Taxonomy" id="1109443"/>
    <lineage>
        <taxon>Eukaryota</taxon>
        <taxon>Fungi</taxon>
        <taxon>Dikarya</taxon>
        <taxon>Basidiomycota</taxon>
        <taxon>Agaricomycotina</taxon>
        <taxon>Agaricomycetes</taxon>
        <taxon>Sebacinales</taxon>
        <taxon>Serendipitaceae</taxon>
        <taxon>Serendipita</taxon>
    </lineage>
</organism>
<sequence>MPKETSNTIEDAIDVKPKPKARKKPTGYRVKSKFQIWCRRNRERVRDQYNLSGHDIQKKLCELWWDAEENPNRGQRPEKKSRSPSAL</sequence>
<dbReference type="EMBL" id="CAFZ01000153">
    <property type="protein sequence ID" value="CCA72216.1"/>
    <property type="molecule type" value="Genomic_DNA"/>
</dbReference>
<comment type="caution">
    <text evidence="2">The sequence shown here is derived from an EMBL/GenBank/DDBJ whole genome shotgun (WGS) entry which is preliminary data.</text>
</comment>
<dbReference type="AlphaFoldDB" id="G4TLM5"/>
<protein>
    <recommendedName>
        <fullName evidence="4">HMG box domain-containing protein</fullName>
    </recommendedName>
</protein>
<evidence type="ECO:0000256" key="1">
    <source>
        <dbReference type="SAM" id="MobiDB-lite"/>
    </source>
</evidence>
<dbReference type="Proteomes" id="UP000007148">
    <property type="component" value="Unassembled WGS sequence"/>
</dbReference>
<dbReference type="OrthoDB" id="1919336at2759"/>
<accession>G4TLM5</accession>
<feature type="region of interest" description="Disordered" evidence="1">
    <location>
        <begin position="1"/>
        <end position="26"/>
    </location>
</feature>
<feature type="region of interest" description="Disordered" evidence="1">
    <location>
        <begin position="68"/>
        <end position="87"/>
    </location>
</feature>
<proteinExistence type="predicted"/>
<keyword evidence="3" id="KW-1185">Reference proteome</keyword>
<evidence type="ECO:0000313" key="3">
    <source>
        <dbReference type="Proteomes" id="UP000007148"/>
    </source>
</evidence>
<gene>
    <name evidence="2" type="ORF">PIIN_06151</name>
</gene>
<dbReference type="HOGENOM" id="CLU_2484143_0_0_1"/>